<reference evidence="3 4" key="1">
    <citation type="submission" date="2016-03" db="EMBL/GenBank/DDBJ databases">
        <title>Whole genome sequencing of Grifola frondosa 9006-11.</title>
        <authorList>
            <person name="Min B."/>
            <person name="Park H."/>
            <person name="Kim J.-G."/>
            <person name="Cho H."/>
            <person name="Oh Y.-L."/>
            <person name="Kong W.-S."/>
            <person name="Choi I.-G."/>
        </authorList>
    </citation>
    <scope>NUCLEOTIDE SEQUENCE [LARGE SCALE GENOMIC DNA]</scope>
    <source>
        <strain evidence="3 4">9006-11</strain>
    </source>
</reference>
<comment type="caution">
    <text evidence="3">The sequence shown here is derived from an EMBL/GenBank/DDBJ whole genome shotgun (WGS) entry which is preliminary data.</text>
</comment>
<feature type="coiled-coil region" evidence="1">
    <location>
        <begin position="203"/>
        <end position="251"/>
    </location>
</feature>
<accession>A0A1C7LMQ4</accession>
<dbReference type="AlphaFoldDB" id="A0A1C7LMQ4"/>
<name>A0A1C7LMQ4_GRIFR</name>
<keyword evidence="1" id="KW-0175">Coiled coil</keyword>
<evidence type="ECO:0000256" key="2">
    <source>
        <dbReference type="SAM" id="MobiDB-lite"/>
    </source>
</evidence>
<dbReference type="OrthoDB" id="3060478at2759"/>
<sequence length="496" mass="55777">MIFGEALSVRSWRAMSETIHPAFAHLLPRYRPSSLSISGQSPRSRIFAGVKSENRPVFAAPEILLSQSRIDVAPDLVPDGLCTGILAFILLSNRSHDAPLRVGRCHHAMSSRNTSELPLDLILLQQERLSNTRAQLQNCKQQNEALVNNIATIQEKLELAEKKVAALEVKLAQRDSQVQRAQIELKENRTTAEKRVAQIQMGKDNAEKRLADTVKQLQNATGQVDAMEAQLQTIEKQLIAALEEKVDADKRLLDDCLLENKRLKKQTSSSVEKFDEFQRSISMGALFSAPNWKTSTALFHGVDYCDHDEDLVLPNQIRQLCAADGVIYAPGCTKICAETPKVAFVVYPTYTYRSRKPHYFERHSLPAEFRGQTRELFHNYHGKIYYVGTYKCLDGSGLLTEQKMTKHVMSMLNDVVRITMLQCNRILRPLFEDGFQKGILTVNIMGLRCVGFNKKLYDALLAIPRSAELKRKNEDSTDSGSEATEDSGVKRVKASV</sequence>
<proteinExistence type="predicted"/>
<organism evidence="3 4">
    <name type="scientific">Grifola frondosa</name>
    <name type="common">Maitake</name>
    <name type="synonym">Polyporus frondosus</name>
    <dbReference type="NCBI Taxonomy" id="5627"/>
    <lineage>
        <taxon>Eukaryota</taxon>
        <taxon>Fungi</taxon>
        <taxon>Dikarya</taxon>
        <taxon>Basidiomycota</taxon>
        <taxon>Agaricomycotina</taxon>
        <taxon>Agaricomycetes</taxon>
        <taxon>Polyporales</taxon>
        <taxon>Grifolaceae</taxon>
        <taxon>Grifola</taxon>
    </lineage>
</organism>
<protein>
    <submittedName>
        <fullName evidence="3">Uncharacterized protein</fullName>
    </submittedName>
</protein>
<evidence type="ECO:0000313" key="4">
    <source>
        <dbReference type="Proteomes" id="UP000092993"/>
    </source>
</evidence>
<evidence type="ECO:0000256" key="1">
    <source>
        <dbReference type="SAM" id="Coils"/>
    </source>
</evidence>
<gene>
    <name evidence="3" type="ORF">A0H81_14770</name>
</gene>
<keyword evidence="4" id="KW-1185">Reference proteome</keyword>
<dbReference type="Proteomes" id="UP000092993">
    <property type="component" value="Unassembled WGS sequence"/>
</dbReference>
<dbReference type="EMBL" id="LUGG01000047">
    <property type="protein sequence ID" value="OBZ65259.1"/>
    <property type="molecule type" value="Genomic_DNA"/>
</dbReference>
<feature type="region of interest" description="Disordered" evidence="2">
    <location>
        <begin position="470"/>
        <end position="496"/>
    </location>
</feature>
<dbReference type="Gene3D" id="1.10.287.1490">
    <property type="match status" value="1"/>
</dbReference>
<feature type="coiled-coil region" evidence="1">
    <location>
        <begin position="122"/>
        <end position="177"/>
    </location>
</feature>
<evidence type="ECO:0000313" key="3">
    <source>
        <dbReference type="EMBL" id="OBZ65259.1"/>
    </source>
</evidence>